<evidence type="ECO:0000259" key="5">
    <source>
        <dbReference type="PROSITE" id="PS50977"/>
    </source>
</evidence>
<proteinExistence type="predicted"/>
<reference evidence="6 7" key="1">
    <citation type="submission" date="2024-09" db="EMBL/GenBank/DDBJ databases">
        <authorList>
            <person name="Sun Q."/>
            <person name="Mori K."/>
        </authorList>
    </citation>
    <scope>NUCLEOTIDE SEQUENCE [LARGE SCALE GENOMIC DNA]</scope>
    <source>
        <strain evidence="6 7">TISTR 2452</strain>
    </source>
</reference>
<accession>A0ABV5KV63</accession>
<keyword evidence="2 4" id="KW-0238">DNA-binding</keyword>
<evidence type="ECO:0000256" key="3">
    <source>
        <dbReference type="ARBA" id="ARBA00023163"/>
    </source>
</evidence>
<organism evidence="6 7">
    <name type="scientific">Paenibacillus aurantiacus</name>
    <dbReference type="NCBI Taxonomy" id="1936118"/>
    <lineage>
        <taxon>Bacteria</taxon>
        <taxon>Bacillati</taxon>
        <taxon>Bacillota</taxon>
        <taxon>Bacilli</taxon>
        <taxon>Bacillales</taxon>
        <taxon>Paenibacillaceae</taxon>
        <taxon>Paenibacillus</taxon>
    </lineage>
</organism>
<dbReference type="RefSeq" id="WP_377499092.1">
    <property type="nucleotide sequence ID" value="NZ_JBHMDO010000039.1"/>
</dbReference>
<dbReference type="Proteomes" id="UP001589747">
    <property type="component" value="Unassembled WGS sequence"/>
</dbReference>
<evidence type="ECO:0000313" key="6">
    <source>
        <dbReference type="EMBL" id="MFB9329125.1"/>
    </source>
</evidence>
<dbReference type="InterPro" id="IPR023772">
    <property type="entry name" value="DNA-bd_HTH_TetR-type_CS"/>
</dbReference>
<comment type="caution">
    <text evidence="6">The sequence shown here is derived from an EMBL/GenBank/DDBJ whole genome shotgun (WGS) entry which is preliminary data.</text>
</comment>
<dbReference type="EMBL" id="JBHMDO010000039">
    <property type="protein sequence ID" value="MFB9329125.1"/>
    <property type="molecule type" value="Genomic_DNA"/>
</dbReference>
<feature type="domain" description="HTH tetR-type" evidence="5">
    <location>
        <begin position="13"/>
        <end position="73"/>
    </location>
</feature>
<protein>
    <submittedName>
        <fullName evidence="6">TetR/AcrR family transcriptional regulator</fullName>
    </submittedName>
</protein>
<dbReference type="Pfam" id="PF16925">
    <property type="entry name" value="TetR_C_13"/>
    <property type="match status" value="1"/>
</dbReference>
<evidence type="ECO:0000256" key="2">
    <source>
        <dbReference type="ARBA" id="ARBA00023125"/>
    </source>
</evidence>
<name>A0ABV5KV63_9BACL</name>
<dbReference type="SUPFAM" id="SSF48498">
    <property type="entry name" value="Tetracyclin repressor-like, C-terminal domain"/>
    <property type="match status" value="1"/>
</dbReference>
<dbReference type="Gene3D" id="1.10.357.10">
    <property type="entry name" value="Tetracycline Repressor, domain 2"/>
    <property type="match status" value="1"/>
</dbReference>
<evidence type="ECO:0000313" key="7">
    <source>
        <dbReference type="Proteomes" id="UP001589747"/>
    </source>
</evidence>
<dbReference type="PANTHER" id="PTHR47506">
    <property type="entry name" value="TRANSCRIPTIONAL REGULATORY PROTEIN"/>
    <property type="match status" value="1"/>
</dbReference>
<sequence>MPRNVEKDMQLREKRIAHILDTAIETMAVKGIGSVSIGDLARAASVSVGNVYHYFKSKDEIFAELLRRGQTGYGDFVAQLADADMTAPEKLRTLCATWLSTGNNWAYTILIHTARMSESSTEELRAEVTRRFTDNLKPVARMIEQGQQEGTVVPGDPRELAFYFVSLIQGLTLQRAPGAEVPVDIHADNVLGLFLQKKV</sequence>
<dbReference type="Pfam" id="PF00440">
    <property type="entry name" value="TetR_N"/>
    <property type="match status" value="1"/>
</dbReference>
<dbReference type="PRINTS" id="PR00455">
    <property type="entry name" value="HTHTETR"/>
</dbReference>
<dbReference type="InterPro" id="IPR036271">
    <property type="entry name" value="Tet_transcr_reg_TetR-rel_C_sf"/>
</dbReference>
<keyword evidence="3" id="KW-0804">Transcription</keyword>
<feature type="DNA-binding region" description="H-T-H motif" evidence="4">
    <location>
        <begin position="36"/>
        <end position="55"/>
    </location>
</feature>
<dbReference type="InterPro" id="IPR001647">
    <property type="entry name" value="HTH_TetR"/>
</dbReference>
<dbReference type="InterPro" id="IPR009057">
    <property type="entry name" value="Homeodomain-like_sf"/>
</dbReference>
<evidence type="ECO:0000256" key="4">
    <source>
        <dbReference type="PROSITE-ProRule" id="PRU00335"/>
    </source>
</evidence>
<keyword evidence="7" id="KW-1185">Reference proteome</keyword>
<dbReference type="SUPFAM" id="SSF46689">
    <property type="entry name" value="Homeodomain-like"/>
    <property type="match status" value="1"/>
</dbReference>
<dbReference type="PROSITE" id="PS01081">
    <property type="entry name" value="HTH_TETR_1"/>
    <property type="match status" value="1"/>
</dbReference>
<dbReference type="PANTHER" id="PTHR47506:SF6">
    <property type="entry name" value="HTH-TYPE TRANSCRIPTIONAL REPRESSOR NEMR"/>
    <property type="match status" value="1"/>
</dbReference>
<gene>
    <name evidence="6" type="ORF">ACFFSY_24580</name>
</gene>
<dbReference type="PROSITE" id="PS50977">
    <property type="entry name" value="HTH_TETR_2"/>
    <property type="match status" value="1"/>
</dbReference>
<evidence type="ECO:0000256" key="1">
    <source>
        <dbReference type="ARBA" id="ARBA00023015"/>
    </source>
</evidence>
<dbReference type="Gene3D" id="1.10.10.60">
    <property type="entry name" value="Homeodomain-like"/>
    <property type="match status" value="1"/>
</dbReference>
<dbReference type="InterPro" id="IPR011075">
    <property type="entry name" value="TetR_C"/>
</dbReference>
<keyword evidence="1" id="KW-0805">Transcription regulation</keyword>